<keyword evidence="2" id="KW-1185">Reference proteome</keyword>
<proteinExistence type="predicted"/>
<evidence type="ECO:0000313" key="2">
    <source>
        <dbReference type="Proteomes" id="UP001430306"/>
    </source>
</evidence>
<gene>
    <name evidence="1" type="ORF">LOC71_12870</name>
</gene>
<dbReference type="Proteomes" id="UP001430306">
    <property type="component" value="Unassembled WGS sequence"/>
</dbReference>
<name>A0ABS8NI03_9BACT</name>
<sequence length="283" mass="32512">MKWDRWCSLKPEERTNKVDYFGRRSLSRYLYGVIGRTEMPSDMSFLDELSATPKDGHHISERDWCRRYLSFRARNSIVNKVLYIHGRIYHPLITCPGPIRRLLTIDGELVGEADLSCSFYTLLAGCLSQGRDRKKAIDWVTSGEFYQRLQEAAHSLADVDFDLIECERELKKQTQIQCLFHADHHPLPMRPLYLALMQEIPEMARLIQRLRRSGGASGLCRTLTRMEGQVMSKAHSALMERELPFLPLHDGILVRGSDTESTASRLRKSAIATLGFKPLVKCK</sequence>
<accession>A0ABS8NI03</accession>
<comment type="caution">
    <text evidence="1">The sequence shown here is derived from an EMBL/GenBank/DDBJ whole genome shotgun (WGS) entry which is preliminary data.</text>
</comment>
<dbReference type="RefSeq" id="WP_230274104.1">
    <property type="nucleotide sequence ID" value="NZ_JAJKFW010000023.1"/>
</dbReference>
<dbReference type="EMBL" id="JAJKFW010000023">
    <property type="protein sequence ID" value="MCC9643170.1"/>
    <property type="molecule type" value="Genomic_DNA"/>
</dbReference>
<evidence type="ECO:0000313" key="1">
    <source>
        <dbReference type="EMBL" id="MCC9643170.1"/>
    </source>
</evidence>
<reference evidence="1" key="1">
    <citation type="submission" date="2021-11" db="EMBL/GenBank/DDBJ databases">
        <title>Genome sequence.</title>
        <authorList>
            <person name="Sun Q."/>
        </authorList>
    </citation>
    <scope>NUCLEOTIDE SEQUENCE</scope>
    <source>
        <strain evidence="1">JC740</strain>
    </source>
</reference>
<organism evidence="1 2">
    <name type="scientific">Rhodopirellula halodulae</name>
    <dbReference type="NCBI Taxonomy" id="2894198"/>
    <lineage>
        <taxon>Bacteria</taxon>
        <taxon>Pseudomonadati</taxon>
        <taxon>Planctomycetota</taxon>
        <taxon>Planctomycetia</taxon>
        <taxon>Pirellulales</taxon>
        <taxon>Pirellulaceae</taxon>
        <taxon>Rhodopirellula</taxon>
    </lineage>
</organism>
<protein>
    <submittedName>
        <fullName evidence="1">Uncharacterized protein</fullName>
    </submittedName>
</protein>